<protein>
    <submittedName>
        <fullName evidence="2">Uncharacterized protein</fullName>
    </submittedName>
</protein>
<dbReference type="InterPro" id="IPR037460">
    <property type="entry name" value="SEST-like"/>
</dbReference>
<dbReference type="Gene3D" id="3.40.50.1110">
    <property type="entry name" value="SGNH hydrolase"/>
    <property type="match status" value="2"/>
</dbReference>
<dbReference type="GO" id="GO:0016788">
    <property type="term" value="F:hydrolase activity, acting on ester bonds"/>
    <property type="evidence" value="ECO:0007669"/>
    <property type="project" value="InterPro"/>
</dbReference>
<sequence length="539" mass="61996">MRWRDRAPRYTGIYQTGYSQFFDAYTSQCDEVSFIPWLPNGPKMNKELRSTLNNLVHQTNYVLQYYTNWLNLKYYANRPPGDIRTAPFLDWVDVDIVYNGHRFCRAGVKEPNRHNRDVWFFHFLDGWLKEGSATISAGANGDNQTARVLPEWLAETFHPKSAGHRASKDLLYLKTKFEVFARRLSGKRKWIWMVGDDQCYASQRVDSDFYGGFREPLRQILGDPHFYGWDRFQNPTDRFTPMWIGSQGHLGTQHDCYRGAQINEIHDNIRDSDMHDEAYKQKVVILALGTMDVFLGYDLKNVHRRVGAILRTIFDHDPDAVVLLNHLPMFGKGTQGENLDRKEGLQRVVEFNARLSGLANYWRTRHNRRVLKVSLPLTTWHKRDLFLPSRRGYNAIAWSIAEQLVMAGSMNWITNDRNDDDETPGPAIPGPPTRGGPRARQARSPSPKIHRRDIPDPEATPPQYQLLPDPVKDGTIICTQKRPDGAPGGDDILASLYQGKSQWDWVHQVGCNTTEICKNSLFDTAVSSARGSSHWYKSI</sequence>
<proteinExistence type="predicted"/>
<dbReference type="GO" id="GO:0006629">
    <property type="term" value="P:lipid metabolic process"/>
    <property type="evidence" value="ECO:0007669"/>
    <property type="project" value="TreeGrafter"/>
</dbReference>
<dbReference type="OrthoDB" id="21678at2759"/>
<dbReference type="SUPFAM" id="SSF52266">
    <property type="entry name" value="SGNH hydrolase"/>
    <property type="match status" value="1"/>
</dbReference>
<evidence type="ECO:0000313" key="3">
    <source>
        <dbReference type="Proteomes" id="UP000800200"/>
    </source>
</evidence>
<accession>A0A6A6DB84</accession>
<dbReference type="Proteomes" id="UP000800200">
    <property type="component" value="Unassembled WGS sequence"/>
</dbReference>
<dbReference type="InterPro" id="IPR036514">
    <property type="entry name" value="SGNH_hydro_sf"/>
</dbReference>
<evidence type="ECO:0000256" key="1">
    <source>
        <dbReference type="SAM" id="MobiDB-lite"/>
    </source>
</evidence>
<dbReference type="PANTHER" id="PTHR37981:SF1">
    <property type="entry name" value="SGNH HYDROLASE-TYPE ESTERASE DOMAIN-CONTAINING PROTEIN"/>
    <property type="match status" value="1"/>
</dbReference>
<dbReference type="EMBL" id="ML994700">
    <property type="protein sequence ID" value="KAF2176814.1"/>
    <property type="molecule type" value="Genomic_DNA"/>
</dbReference>
<organism evidence="2 3">
    <name type="scientific">Zopfia rhizophila CBS 207.26</name>
    <dbReference type="NCBI Taxonomy" id="1314779"/>
    <lineage>
        <taxon>Eukaryota</taxon>
        <taxon>Fungi</taxon>
        <taxon>Dikarya</taxon>
        <taxon>Ascomycota</taxon>
        <taxon>Pezizomycotina</taxon>
        <taxon>Dothideomycetes</taxon>
        <taxon>Dothideomycetes incertae sedis</taxon>
        <taxon>Zopfiaceae</taxon>
        <taxon>Zopfia</taxon>
    </lineage>
</organism>
<feature type="region of interest" description="Disordered" evidence="1">
    <location>
        <begin position="415"/>
        <end position="470"/>
    </location>
</feature>
<evidence type="ECO:0000313" key="2">
    <source>
        <dbReference type="EMBL" id="KAF2176814.1"/>
    </source>
</evidence>
<dbReference type="PANTHER" id="PTHR37981">
    <property type="entry name" value="LIPASE 2"/>
    <property type="match status" value="1"/>
</dbReference>
<gene>
    <name evidence="2" type="ORF">K469DRAFT_678092</name>
</gene>
<reference evidence="2" key="1">
    <citation type="journal article" date="2020" name="Stud. Mycol.">
        <title>101 Dothideomycetes genomes: a test case for predicting lifestyles and emergence of pathogens.</title>
        <authorList>
            <person name="Haridas S."/>
            <person name="Albert R."/>
            <person name="Binder M."/>
            <person name="Bloem J."/>
            <person name="Labutti K."/>
            <person name="Salamov A."/>
            <person name="Andreopoulos B."/>
            <person name="Baker S."/>
            <person name="Barry K."/>
            <person name="Bills G."/>
            <person name="Bluhm B."/>
            <person name="Cannon C."/>
            <person name="Castanera R."/>
            <person name="Culley D."/>
            <person name="Daum C."/>
            <person name="Ezra D."/>
            <person name="Gonzalez J."/>
            <person name="Henrissat B."/>
            <person name="Kuo A."/>
            <person name="Liang C."/>
            <person name="Lipzen A."/>
            <person name="Lutzoni F."/>
            <person name="Magnuson J."/>
            <person name="Mondo S."/>
            <person name="Nolan M."/>
            <person name="Ohm R."/>
            <person name="Pangilinan J."/>
            <person name="Park H.-J."/>
            <person name="Ramirez L."/>
            <person name="Alfaro M."/>
            <person name="Sun H."/>
            <person name="Tritt A."/>
            <person name="Yoshinaga Y."/>
            <person name="Zwiers L.-H."/>
            <person name="Turgeon B."/>
            <person name="Goodwin S."/>
            <person name="Spatafora J."/>
            <person name="Crous P."/>
            <person name="Grigoriev I."/>
        </authorList>
    </citation>
    <scope>NUCLEOTIDE SEQUENCE</scope>
    <source>
        <strain evidence="2">CBS 207.26</strain>
    </source>
</reference>
<name>A0A6A6DB84_9PEZI</name>
<dbReference type="AlphaFoldDB" id="A0A6A6DB84"/>
<keyword evidence="3" id="KW-1185">Reference proteome</keyword>